<dbReference type="AlphaFoldDB" id="A0A4R1QCI4"/>
<evidence type="ECO:0000313" key="4">
    <source>
        <dbReference type="EMBL" id="TCL48373.1"/>
    </source>
</evidence>
<gene>
    <name evidence="4" type="ORF">EDD69_1093</name>
</gene>
<protein>
    <submittedName>
        <fullName evidence="4">Transposase</fullName>
    </submittedName>
</protein>
<feature type="domain" description="Transposase IS204/IS1001/IS1096/IS1165 DDE" evidence="1">
    <location>
        <begin position="156"/>
        <end position="383"/>
    </location>
</feature>
<dbReference type="InterPro" id="IPR032877">
    <property type="entry name" value="Transposase_HTH"/>
</dbReference>
<dbReference type="Pfam" id="PF14690">
    <property type="entry name" value="Zn_ribbon_ISL3"/>
    <property type="match status" value="1"/>
</dbReference>
<feature type="domain" description="Transposase IS204/IS1001/IS1096/IS1165 zinc-finger" evidence="3">
    <location>
        <begin position="34"/>
        <end position="78"/>
    </location>
</feature>
<dbReference type="Proteomes" id="UP000295658">
    <property type="component" value="Unassembled WGS sequence"/>
</dbReference>
<organism evidence="4 5">
    <name type="scientific">Thermolongibacillus altinsuensis</name>
    <dbReference type="NCBI Taxonomy" id="575256"/>
    <lineage>
        <taxon>Bacteria</taxon>
        <taxon>Bacillati</taxon>
        <taxon>Bacillota</taxon>
        <taxon>Bacilli</taxon>
        <taxon>Bacillales</taxon>
        <taxon>Anoxybacillaceae</taxon>
        <taxon>Thermolongibacillus</taxon>
    </lineage>
</organism>
<dbReference type="PANTHER" id="PTHR33498">
    <property type="entry name" value="TRANSPOSASE FOR INSERTION SEQUENCE ELEMENT IS1557"/>
    <property type="match status" value="1"/>
</dbReference>
<evidence type="ECO:0000259" key="1">
    <source>
        <dbReference type="Pfam" id="PF01610"/>
    </source>
</evidence>
<dbReference type="InterPro" id="IPR029261">
    <property type="entry name" value="Transposase_Znf"/>
</dbReference>
<dbReference type="PANTHER" id="PTHR33498:SF1">
    <property type="entry name" value="TRANSPOSASE FOR INSERTION SEQUENCE ELEMENT IS1557"/>
    <property type="match status" value="1"/>
</dbReference>
<dbReference type="NCBIfam" id="NF033550">
    <property type="entry name" value="transpos_ISL3"/>
    <property type="match status" value="1"/>
</dbReference>
<dbReference type="RefSeq" id="WP_132948705.1">
    <property type="nucleotide sequence ID" value="NZ_SLUL01000009.1"/>
</dbReference>
<name>A0A4R1QCI4_9BACL</name>
<dbReference type="Pfam" id="PF13542">
    <property type="entry name" value="HTH_Tnp_ISL3"/>
    <property type="match status" value="1"/>
</dbReference>
<dbReference type="OrthoDB" id="6197054at2"/>
<accession>A0A4R1QCI4</accession>
<dbReference type="Pfam" id="PF01610">
    <property type="entry name" value="DDE_Tnp_ISL3"/>
    <property type="match status" value="1"/>
</dbReference>
<reference evidence="4 5" key="1">
    <citation type="submission" date="2019-03" db="EMBL/GenBank/DDBJ databases">
        <title>Genomic Encyclopedia of Type Strains, Phase IV (KMG-IV): sequencing the most valuable type-strain genomes for metagenomic binning, comparative biology and taxonomic classification.</title>
        <authorList>
            <person name="Goeker M."/>
        </authorList>
    </citation>
    <scope>NUCLEOTIDE SEQUENCE [LARGE SCALE GENOMIC DNA]</scope>
    <source>
        <strain evidence="4 5">DSM 24979</strain>
    </source>
</reference>
<evidence type="ECO:0000313" key="5">
    <source>
        <dbReference type="Proteomes" id="UP000295658"/>
    </source>
</evidence>
<dbReference type="InterPro" id="IPR047951">
    <property type="entry name" value="Transpos_ISL3"/>
</dbReference>
<dbReference type="EMBL" id="SLUL01000009">
    <property type="protein sequence ID" value="TCL48373.1"/>
    <property type="molecule type" value="Genomic_DNA"/>
</dbReference>
<proteinExistence type="predicted"/>
<feature type="domain" description="Transposase IS204/IS1001/IS1096/IS1165 helix-turn-helix" evidence="2">
    <location>
        <begin position="84"/>
        <end position="132"/>
    </location>
</feature>
<keyword evidence="5" id="KW-1185">Reference proteome</keyword>
<evidence type="ECO:0000259" key="2">
    <source>
        <dbReference type="Pfam" id="PF13542"/>
    </source>
</evidence>
<dbReference type="InterPro" id="IPR002560">
    <property type="entry name" value="Transposase_DDE"/>
</dbReference>
<sequence length="394" mass="46809">MLSISLELPEFEVIKQLFFSNQYFVHVQKKCHEERCPYCGFMTSYVHDRRTRKVRDLPILNHSVCLFVLVRRYQCQNCQSVFSESYESIQPNKHQTNRYREYLFELCQDTTIQDVSRKQKIPYSTLERIYYSVAQEKAALHQKQIHEALDKDELVLSLDEVSVRKGHRYETVLTEAELGCVIGMHKDRDCDSTIQLLNQNVLSFQTVQTTVLDMWEPYHKAIQSVFPLATIVIDKYHVVQKVTQALDKVRKGFAKLKKARFLLLKVYESLQDHQKARLEEILEEYPELACAYYLKELFRDFYKLTDYDDAHDLLEEWIQLARSSPYSSFHKVANTLEKWKAPILQYFLSPYTNARTEGTNHKIKNIKRRAYGYRNLKRFRLRVFLECTGNTNFD</sequence>
<comment type="caution">
    <text evidence="4">The sequence shown here is derived from an EMBL/GenBank/DDBJ whole genome shotgun (WGS) entry which is preliminary data.</text>
</comment>
<evidence type="ECO:0000259" key="3">
    <source>
        <dbReference type="Pfam" id="PF14690"/>
    </source>
</evidence>